<organism evidence="2 3">
    <name type="scientific">Rotaria sordida</name>
    <dbReference type="NCBI Taxonomy" id="392033"/>
    <lineage>
        <taxon>Eukaryota</taxon>
        <taxon>Metazoa</taxon>
        <taxon>Spiralia</taxon>
        <taxon>Gnathifera</taxon>
        <taxon>Rotifera</taxon>
        <taxon>Eurotatoria</taxon>
        <taxon>Bdelloidea</taxon>
        <taxon>Philodinida</taxon>
        <taxon>Philodinidae</taxon>
        <taxon>Rotaria</taxon>
    </lineage>
</organism>
<dbReference type="Proteomes" id="UP000663874">
    <property type="component" value="Unassembled WGS sequence"/>
</dbReference>
<dbReference type="EMBL" id="CAJOBE010055799">
    <property type="protein sequence ID" value="CAF4371479.1"/>
    <property type="molecule type" value="Genomic_DNA"/>
</dbReference>
<accession>A0A820MCD8</accession>
<evidence type="ECO:0000259" key="1">
    <source>
        <dbReference type="PROSITE" id="PS51910"/>
    </source>
</evidence>
<dbReference type="Gene3D" id="3.20.20.80">
    <property type="entry name" value="Glycosidases"/>
    <property type="match status" value="1"/>
</dbReference>
<dbReference type="PROSITE" id="PS51910">
    <property type="entry name" value="GH18_2"/>
    <property type="match status" value="1"/>
</dbReference>
<evidence type="ECO:0000313" key="3">
    <source>
        <dbReference type="Proteomes" id="UP000663874"/>
    </source>
</evidence>
<dbReference type="Pfam" id="PF00704">
    <property type="entry name" value="Glyco_hydro_18"/>
    <property type="match status" value="1"/>
</dbReference>
<proteinExistence type="predicted"/>
<dbReference type="InterPro" id="IPR017853">
    <property type="entry name" value="GH"/>
</dbReference>
<reference evidence="2" key="1">
    <citation type="submission" date="2021-02" db="EMBL/GenBank/DDBJ databases">
        <authorList>
            <person name="Nowell W R."/>
        </authorList>
    </citation>
    <scope>NUCLEOTIDE SEQUENCE</scope>
</reference>
<dbReference type="GO" id="GO:0005975">
    <property type="term" value="P:carbohydrate metabolic process"/>
    <property type="evidence" value="ECO:0007669"/>
    <property type="project" value="InterPro"/>
</dbReference>
<gene>
    <name evidence="2" type="ORF">FNK824_LOCUS43009</name>
</gene>
<sequence>MTRLIVTLTVAPFVYHLLKVYEVQKIEKLVNYINLMTFDFYGPWDDKTGAFAPLYHQSYQVESESLRNVVSKEMYICFCETQSNSSVEV</sequence>
<evidence type="ECO:0000313" key="2">
    <source>
        <dbReference type="EMBL" id="CAF4371479.1"/>
    </source>
</evidence>
<name>A0A820MCD8_9BILA</name>
<feature type="domain" description="GH18" evidence="1">
    <location>
        <begin position="1"/>
        <end position="89"/>
    </location>
</feature>
<dbReference type="InterPro" id="IPR001223">
    <property type="entry name" value="Glyco_hydro18_cat"/>
</dbReference>
<protein>
    <recommendedName>
        <fullName evidence="1">GH18 domain-containing protein</fullName>
    </recommendedName>
</protein>
<dbReference type="AlphaFoldDB" id="A0A820MCD8"/>
<dbReference type="SUPFAM" id="SSF51445">
    <property type="entry name" value="(Trans)glycosidases"/>
    <property type="match status" value="1"/>
</dbReference>
<comment type="caution">
    <text evidence="2">The sequence shown here is derived from an EMBL/GenBank/DDBJ whole genome shotgun (WGS) entry which is preliminary data.</text>
</comment>